<feature type="region of interest" description="Disordered" evidence="1">
    <location>
        <begin position="171"/>
        <end position="190"/>
    </location>
</feature>
<sequence>MTDDDTPWEPPLAGTEIEHLIGALDRLRTTFLWKADGLDAAGLQARVGASSLTIGGLLKHLALVEDYTFMTKLTGKSIGAEWEAHDGSEGWEFVSAADDTPEQLYALWDGAVERSRARLEAALAEGGLDGLAHVSSSDGRRASLRRLVCDLIEEYGRHTGHADLLREAVDGRVGEDPPAGWRPMHSRSSA</sequence>
<evidence type="ECO:0000313" key="3">
    <source>
        <dbReference type="Proteomes" id="UP000630097"/>
    </source>
</evidence>
<dbReference type="SUPFAM" id="SSF109854">
    <property type="entry name" value="DinB/YfiT-like putative metalloenzymes"/>
    <property type="match status" value="1"/>
</dbReference>
<dbReference type="Pfam" id="PF04978">
    <property type="entry name" value="MST"/>
    <property type="match status" value="1"/>
</dbReference>
<proteinExistence type="predicted"/>
<name>A0A8J3PPI4_9ACTN</name>
<dbReference type="AlphaFoldDB" id="A0A8J3PPI4"/>
<dbReference type="Gene3D" id="1.20.120.450">
    <property type="entry name" value="dinb family like domain"/>
    <property type="match status" value="1"/>
</dbReference>
<dbReference type="EMBL" id="BONV01000002">
    <property type="protein sequence ID" value="GIG77701.1"/>
    <property type="molecule type" value="Genomic_DNA"/>
</dbReference>
<gene>
    <name evidence="2" type="ORF">Pka01_08280</name>
</gene>
<evidence type="ECO:0000313" key="2">
    <source>
        <dbReference type="EMBL" id="GIG77701.1"/>
    </source>
</evidence>
<evidence type="ECO:0000256" key="1">
    <source>
        <dbReference type="SAM" id="MobiDB-lite"/>
    </source>
</evidence>
<dbReference type="InterPro" id="IPR034660">
    <property type="entry name" value="DinB/YfiT-like"/>
</dbReference>
<keyword evidence="3" id="KW-1185">Reference proteome</keyword>
<dbReference type="InterPro" id="IPR007061">
    <property type="entry name" value="MST-like"/>
</dbReference>
<protein>
    <submittedName>
        <fullName evidence="2">Mini-circle protein</fullName>
    </submittedName>
</protein>
<dbReference type="Proteomes" id="UP000630097">
    <property type="component" value="Unassembled WGS sequence"/>
</dbReference>
<comment type="caution">
    <text evidence="2">The sequence shown here is derived from an EMBL/GenBank/DDBJ whole genome shotgun (WGS) entry which is preliminary data.</text>
</comment>
<organism evidence="2 3">
    <name type="scientific">Planotetraspora kaengkrachanensis</name>
    <dbReference type="NCBI Taxonomy" id="575193"/>
    <lineage>
        <taxon>Bacteria</taxon>
        <taxon>Bacillati</taxon>
        <taxon>Actinomycetota</taxon>
        <taxon>Actinomycetes</taxon>
        <taxon>Streptosporangiales</taxon>
        <taxon>Streptosporangiaceae</taxon>
        <taxon>Planotetraspora</taxon>
    </lineage>
</organism>
<reference evidence="2 3" key="1">
    <citation type="submission" date="2021-01" db="EMBL/GenBank/DDBJ databases">
        <title>Whole genome shotgun sequence of Planotetraspora kaengkrachanensis NBRC 104272.</title>
        <authorList>
            <person name="Komaki H."/>
            <person name="Tamura T."/>
        </authorList>
    </citation>
    <scope>NUCLEOTIDE SEQUENCE [LARGE SCALE GENOMIC DNA]</scope>
    <source>
        <strain evidence="2 3">NBRC 104272</strain>
    </source>
</reference>
<dbReference type="RefSeq" id="WP_203881198.1">
    <property type="nucleotide sequence ID" value="NZ_BAABHH010000002.1"/>
</dbReference>
<accession>A0A8J3PPI4</accession>